<dbReference type="EMBL" id="AP025523">
    <property type="protein sequence ID" value="BDE05933.1"/>
    <property type="molecule type" value="Genomic_DNA"/>
</dbReference>
<accession>A0AAN1XX28</accession>
<evidence type="ECO:0000313" key="2">
    <source>
        <dbReference type="Proteomes" id="UP001317532"/>
    </source>
</evidence>
<reference evidence="1 2" key="1">
    <citation type="journal article" date="2022" name="ISME Commun">
        <title>Vulcanimicrobium alpinus gen. nov. sp. nov., the first cultivated representative of the candidate phylum 'Eremiobacterota', is a metabolically versatile aerobic anoxygenic phototroph.</title>
        <authorList>
            <person name="Yabe S."/>
            <person name="Muto K."/>
            <person name="Abe K."/>
            <person name="Yokota A."/>
            <person name="Staudigel H."/>
            <person name="Tebo B.M."/>
        </authorList>
    </citation>
    <scope>NUCLEOTIDE SEQUENCE [LARGE SCALE GENOMIC DNA]</scope>
    <source>
        <strain evidence="1 2">WC8-2</strain>
    </source>
</reference>
<protein>
    <recommendedName>
        <fullName evidence="3">Glycosyltransferase</fullName>
    </recommendedName>
</protein>
<dbReference type="Proteomes" id="UP001317532">
    <property type="component" value="Chromosome"/>
</dbReference>
<name>A0AAN1XX28_UNVUL</name>
<evidence type="ECO:0000313" key="1">
    <source>
        <dbReference type="EMBL" id="BDE05933.1"/>
    </source>
</evidence>
<dbReference type="KEGG" id="vab:WPS_12090"/>
<proteinExistence type="predicted"/>
<evidence type="ECO:0008006" key="3">
    <source>
        <dbReference type="Google" id="ProtNLM"/>
    </source>
</evidence>
<gene>
    <name evidence="1" type="ORF">WPS_12090</name>
</gene>
<dbReference type="AlphaFoldDB" id="A0AAN1XX28"/>
<dbReference type="RefSeq" id="WP_317996940.1">
    <property type="nucleotide sequence ID" value="NZ_AP025523.1"/>
</dbReference>
<organism evidence="1 2">
    <name type="scientific">Vulcanimicrobium alpinum</name>
    <dbReference type="NCBI Taxonomy" id="3016050"/>
    <lineage>
        <taxon>Bacteria</taxon>
        <taxon>Bacillati</taxon>
        <taxon>Vulcanimicrobiota</taxon>
        <taxon>Vulcanimicrobiia</taxon>
        <taxon>Vulcanimicrobiales</taxon>
        <taxon>Vulcanimicrobiaceae</taxon>
        <taxon>Vulcanimicrobium</taxon>
    </lineage>
</organism>
<keyword evidence="2" id="KW-1185">Reference proteome</keyword>
<sequence length="359" mass="38872">MRAHRWPSLDHLRALTDDVGILQHATLDVPNRSCGYCTDDVGRALIVACESAASDPHDRDAARLVSTYLAYLHDAQLPDGWFHNFMGYDRRWQDDRGTPDAVGRAIWGLGHAERYATRATWRALAGSLRRRALDGVAQMEYVRSRAYAILGLVQSLATHPDDELALRAAIDAAAAAIADEYDLHRAADWEWCEPTMTYDNARIPEALLRAGEALRSERYRAAGLAMLAFYARVTMVPSPHALGATIFEPVGNAGWYPRGGTKARFGQQPLEAAAMVDAAIAAHALQDGAGWLDVAETAHAWYLGANAHGATLAHDGGCCDGLDAEAINPNRGAESTVSYLMSAIALAKRSPATLRIVTG</sequence>